<accession>A0ABV5N668</accession>
<evidence type="ECO:0000313" key="2">
    <source>
        <dbReference type="Proteomes" id="UP001589709"/>
    </source>
</evidence>
<dbReference type="RefSeq" id="WP_381348401.1">
    <property type="nucleotide sequence ID" value="NZ_JBHMCY010000049.1"/>
</dbReference>
<evidence type="ECO:0008006" key="3">
    <source>
        <dbReference type="Google" id="ProtNLM"/>
    </source>
</evidence>
<comment type="caution">
    <text evidence="1">The sequence shown here is derived from an EMBL/GenBank/DDBJ whole genome shotgun (WGS) entry which is preliminary data.</text>
</comment>
<evidence type="ECO:0000313" key="1">
    <source>
        <dbReference type="EMBL" id="MFB9465571.1"/>
    </source>
</evidence>
<protein>
    <recommendedName>
        <fullName evidence="3">Transposase</fullName>
    </recommendedName>
</protein>
<sequence length="52" mass="5725">MDDDLWALIEPLLPPWPEKAPGPRPRALPLPLLLPLPLPTGPGVPYRHILSS</sequence>
<dbReference type="EMBL" id="JBHMCY010000049">
    <property type="protein sequence ID" value="MFB9465571.1"/>
    <property type="molecule type" value="Genomic_DNA"/>
</dbReference>
<reference evidence="1 2" key="1">
    <citation type="submission" date="2024-09" db="EMBL/GenBank/DDBJ databases">
        <authorList>
            <person name="Sun Q."/>
            <person name="Mori K."/>
        </authorList>
    </citation>
    <scope>NUCLEOTIDE SEQUENCE [LARGE SCALE GENOMIC DNA]</scope>
    <source>
        <strain evidence="1 2">JCM 6917</strain>
    </source>
</reference>
<proteinExistence type="predicted"/>
<organism evidence="1 2">
    <name type="scientific">Streptomyces cinereospinus</name>
    <dbReference type="NCBI Taxonomy" id="285561"/>
    <lineage>
        <taxon>Bacteria</taxon>
        <taxon>Bacillati</taxon>
        <taxon>Actinomycetota</taxon>
        <taxon>Actinomycetes</taxon>
        <taxon>Kitasatosporales</taxon>
        <taxon>Streptomycetaceae</taxon>
        <taxon>Streptomyces</taxon>
    </lineage>
</organism>
<gene>
    <name evidence="1" type="ORF">ACFF45_23395</name>
</gene>
<keyword evidence="2" id="KW-1185">Reference proteome</keyword>
<name>A0ABV5N668_9ACTN</name>
<dbReference type="Proteomes" id="UP001589709">
    <property type="component" value="Unassembled WGS sequence"/>
</dbReference>